<dbReference type="CDD" id="cd20301">
    <property type="entry name" value="cupin_ChrR"/>
    <property type="match status" value="1"/>
</dbReference>
<dbReference type="InterPro" id="IPR025979">
    <property type="entry name" value="ChrR-like_cupin_dom"/>
</dbReference>
<dbReference type="SUPFAM" id="SSF51182">
    <property type="entry name" value="RmlC-like cupins"/>
    <property type="match status" value="1"/>
</dbReference>
<dbReference type="AlphaFoldDB" id="A0A0J1HE20"/>
<dbReference type="InterPro" id="IPR012807">
    <property type="entry name" value="Anti-sigma_ChrR"/>
</dbReference>
<dbReference type="OrthoDB" id="2988517at2"/>
<sequence>MSNIRFHPLSETLQRFASGDLDPASSIMISTHLEYCPHCRQLACSIEDSQAAAVLASETPEVEHTGTQNTIAPLSPDLMTMMHAIMTTSEPDVEPEIESGDDSVSAGMPTALILGDKTYPLPRALQRHRDRIGPWSRLPGKLKRAAVDVGGPQKMNFIYMDSDSALPEHTHQGQEITLVLAGEFYDDQGTYRPGDFIIQTSANQHVPKTRSGQDCLCLTLLDAPLHFTSGLATLLNPFSQLFFRL</sequence>
<protein>
    <submittedName>
        <fullName evidence="2">Transcriptional activator ChrR</fullName>
    </submittedName>
</protein>
<dbReference type="NCBIfam" id="TIGR02451">
    <property type="entry name" value="anti_sig_ChrR"/>
    <property type="match status" value="1"/>
</dbReference>
<dbReference type="Gene3D" id="2.60.120.10">
    <property type="entry name" value="Jelly Rolls"/>
    <property type="match status" value="1"/>
</dbReference>
<reference evidence="2 3" key="1">
    <citation type="submission" date="2015-05" db="EMBL/GenBank/DDBJ databases">
        <title>Photobacterium galathea sp. nov.</title>
        <authorList>
            <person name="Machado H."/>
            <person name="Gram L."/>
        </authorList>
    </citation>
    <scope>NUCLEOTIDE SEQUENCE [LARGE SCALE GENOMIC DNA]</scope>
    <source>
        <strain evidence="2 3">DSM 22954</strain>
    </source>
</reference>
<proteinExistence type="predicted"/>
<dbReference type="Proteomes" id="UP000035909">
    <property type="component" value="Unassembled WGS sequence"/>
</dbReference>
<dbReference type="InterPro" id="IPR014710">
    <property type="entry name" value="RmlC-like_jellyroll"/>
</dbReference>
<comment type="caution">
    <text evidence="2">The sequence shown here is derived from an EMBL/GenBank/DDBJ whole genome shotgun (WGS) entry which is preliminary data.</text>
</comment>
<dbReference type="PATRIC" id="fig|320778.3.peg.2027"/>
<dbReference type="InterPro" id="IPR011051">
    <property type="entry name" value="RmlC_Cupin_sf"/>
</dbReference>
<gene>
    <name evidence="2" type="ORF">ABT57_09315</name>
</gene>
<evidence type="ECO:0000313" key="2">
    <source>
        <dbReference type="EMBL" id="KLV09868.1"/>
    </source>
</evidence>
<evidence type="ECO:0000313" key="3">
    <source>
        <dbReference type="Proteomes" id="UP000035909"/>
    </source>
</evidence>
<accession>A0A0J1HE20</accession>
<dbReference type="Gene3D" id="1.10.10.1320">
    <property type="entry name" value="Anti-sigma factor, zinc-finger domain"/>
    <property type="match status" value="1"/>
</dbReference>
<dbReference type="EMBL" id="LDOU01000007">
    <property type="protein sequence ID" value="KLV09868.1"/>
    <property type="molecule type" value="Genomic_DNA"/>
</dbReference>
<name>A0A0J1HE20_9GAMM</name>
<keyword evidence="3" id="KW-1185">Reference proteome</keyword>
<dbReference type="InterPro" id="IPR041916">
    <property type="entry name" value="Anti_sigma_zinc_sf"/>
</dbReference>
<dbReference type="Pfam" id="PF12973">
    <property type="entry name" value="Cupin_7"/>
    <property type="match status" value="1"/>
</dbReference>
<feature type="domain" description="ChrR-like cupin" evidence="1">
    <location>
        <begin position="156"/>
        <end position="219"/>
    </location>
</feature>
<organism evidence="2 3">
    <name type="scientific">Photobacterium ganghwense</name>
    <dbReference type="NCBI Taxonomy" id="320778"/>
    <lineage>
        <taxon>Bacteria</taxon>
        <taxon>Pseudomonadati</taxon>
        <taxon>Pseudomonadota</taxon>
        <taxon>Gammaproteobacteria</taxon>
        <taxon>Vibrionales</taxon>
        <taxon>Vibrionaceae</taxon>
        <taxon>Photobacterium</taxon>
    </lineage>
</organism>
<dbReference type="RefSeq" id="WP_047884957.1">
    <property type="nucleotide sequence ID" value="NZ_CP071326.1"/>
</dbReference>
<evidence type="ECO:0000259" key="1">
    <source>
        <dbReference type="Pfam" id="PF12973"/>
    </source>
</evidence>
<dbReference type="STRING" id="320778.ABT57_09315"/>